<comment type="similarity">
    <text evidence="1 3">Belongs to the type-B carboxylesterase/lipase family.</text>
</comment>
<protein>
    <recommendedName>
        <fullName evidence="3">Carboxylic ester hydrolase</fullName>
        <ecNumber evidence="3">3.1.1.-</ecNumber>
    </recommendedName>
</protein>
<comment type="caution">
    <text evidence="5">The sequence shown here is derived from an EMBL/GenBank/DDBJ whole genome shotgun (WGS) entry which is preliminary data.</text>
</comment>
<dbReference type="Proteomes" id="UP001152300">
    <property type="component" value="Unassembled WGS sequence"/>
</dbReference>
<evidence type="ECO:0000259" key="4">
    <source>
        <dbReference type="Pfam" id="PF00135"/>
    </source>
</evidence>
<evidence type="ECO:0000256" key="1">
    <source>
        <dbReference type="ARBA" id="ARBA00005964"/>
    </source>
</evidence>
<feature type="domain" description="Carboxylesterase type B" evidence="4">
    <location>
        <begin position="33"/>
        <end position="135"/>
    </location>
</feature>
<keyword evidence="2 3" id="KW-0378">Hydrolase</keyword>
<organism evidence="5 6">
    <name type="scientific">Sclerotinia nivalis</name>
    <dbReference type="NCBI Taxonomy" id="352851"/>
    <lineage>
        <taxon>Eukaryota</taxon>
        <taxon>Fungi</taxon>
        <taxon>Dikarya</taxon>
        <taxon>Ascomycota</taxon>
        <taxon>Pezizomycotina</taxon>
        <taxon>Leotiomycetes</taxon>
        <taxon>Helotiales</taxon>
        <taxon>Sclerotiniaceae</taxon>
        <taxon>Sclerotinia</taxon>
    </lineage>
</organism>
<accession>A0A9X0DKF2</accession>
<dbReference type="AlphaFoldDB" id="A0A9X0DKF2"/>
<dbReference type="GO" id="GO:0016787">
    <property type="term" value="F:hydrolase activity"/>
    <property type="evidence" value="ECO:0007669"/>
    <property type="project" value="UniProtKB-KW"/>
</dbReference>
<dbReference type="InterPro" id="IPR050309">
    <property type="entry name" value="Type-B_Carboxylest/Lipase"/>
</dbReference>
<dbReference type="PANTHER" id="PTHR11559">
    <property type="entry name" value="CARBOXYLESTERASE"/>
    <property type="match status" value="1"/>
</dbReference>
<evidence type="ECO:0000313" key="6">
    <source>
        <dbReference type="Proteomes" id="UP001152300"/>
    </source>
</evidence>
<evidence type="ECO:0000313" key="5">
    <source>
        <dbReference type="EMBL" id="KAJ8064023.1"/>
    </source>
</evidence>
<dbReference type="SUPFAM" id="SSF53474">
    <property type="entry name" value="alpha/beta-Hydrolases"/>
    <property type="match status" value="1"/>
</dbReference>
<proteinExistence type="inferred from homology"/>
<evidence type="ECO:0000256" key="2">
    <source>
        <dbReference type="ARBA" id="ARBA00022801"/>
    </source>
</evidence>
<reference evidence="5" key="1">
    <citation type="submission" date="2022-11" db="EMBL/GenBank/DDBJ databases">
        <title>Genome Resource of Sclerotinia nivalis Strain SnTB1, a Plant Pathogen Isolated from American Ginseng.</title>
        <authorList>
            <person name="Fan S."/>
        </authorList>
    </citation>
    <scope>NUCLEOTIDE SEQUENCE</scope>
    <source>
        <strain evidence="5">SnTB1</strain>
    </source>
</reference>
<gene>
    <name evidence="5" type="ORF">OCU04_007864</name>
</gene>
<dbReference type="Gene3D" id="3.40.50.1820">
    <property type="entry name" value="alpha/beta hydrolase"/>
    <property type="match status" value="2"/>
</dbReference>
<dbReference type="InterPro" id="IPR002018">
    <property type="entry name" value="CarbesteraseB"/>
</dbReference>
<dbReference type="Pfam" id="PF00135">
    <property type="entry name" value="COesterase"/>
    <property type="match status" value="2"/>
</dbReference>
<dbReference type="InterPro" id="IPR019826">
    <property type="entry name" value="Carboxylesterase_B_AS"/>
</dbReference>
<name>A0A9X0DKF2_9HELO</name>
<feature type="domain" description="Carboxylesterase type B" evidence="4">
    <location>
        <begin position="153"/>
        <end position="320"/>
    </location>
</feature>
<evidence type="ECO:0000256" key="3">
    <source>
        <dbReference type="RuleBase" id="RU361235"/>
    </source>
</evidence>
<dbReference type="PROSITE" id="PS00122">
    <property type="entry name" value="CARBOXYLESTERASE_B_1"/>
    <property type="match status" value="1"/>
</dbReference>
<sequence>MGKANSHTAPQKTFSPGPIVDLGYERHQAIIKANHYNNFSNIPYAVPPLHDLRFSKPLPINSTSSQINDGSIGHICPQAHSDWTRDAALLVALYTLGLINNIDPSHLIPNPFQDVPAEWESVDCLLLDVVVPEGVAEALEGDDDFVPHDTSNGLYVQALALNWVSKHISKFGGGPDRVTVIGESAGASSILHLITSYGEDSSEPNSDSLPGAPFQHAILQSPAFFPVTNANTERQVYEEFLYAADADTFEELEVKSSNELIAANKFLISKSPYAQFTFGPTLDTAFVPKPVSILLKDGDFWNDIDGIMVAHNSLEGLLLRISKQWKIMTHLQNLYEEVYQV</sequence>
<dbReference type="EMBL" id="JAPEIS010000008">
    <property type="protein sequence ID" value="KAJ8064023.1"/>
    <property type="molecule type" value="Genomic_DNA"/>
</dbReference>
<dbReference type="InterPro" id="IPR029058">
    <property type="entry name" value="AB_hydrolase_fold"/>
</dbReference>
<dbReference type="OrthoDB" id="3508512at2759"/>
<dbReference type="EC" id="3.1.1.-" evidence="3"/>
<keyword evidence="6" id="KW-1185">Reference proteome</keyword>